<proteinExistence type="predicted"/>
<protein>
    <submittedName>
        <fullName evidence="7">Putative tartrate transporter</fullName>
    </submittedName>
</protein>
<dbReference type="Gene3D" id="1.20.1250.20">
    <property type="entry name" value="MFS general substrate transporter like domains"/>
    <property type="match status" value="1"/>
</dbReference>
<organism evidence="7 8">
    <name type="scientific">Pseudonocardia autotrophica</name>
    <name type="common">Amycolata autotrophica</name>
    <name type="synonym">Nocardia autotrophica</name>
    <dbReference type="NCBI Taxonomy" id="2074"/>
    <lineage>
        <taxon>Bacteria</taxon>
        <taxon>Bacillati</taxon>
        <taxon>Actinomycetota</taxon>
        <taxon>Actinomycetes</taxon>
        <taxon>Pseudonocardiales</taxon>
        <taxon>Pseudonocardiaceae</taxon>
        <taxon>Pseudonocardia</taxon>
    </lineage>
</organism>
<dbReference type="InterPro" id="IPR020846">
    <property type="entry name" value="MFS_dom"/>
</dbReference>
<keyword evidence="2 5" id="KW-0812">Transmembrane</keyword>
<dbReference type="AlphaFoldDB" id="A0A1Y2MYZ7"/>
<keyword evidence="4 5" id="KW-0472">Membrane</keyword>
<feature type="transmembrane region" description="Helical" evidence="5">
    <location>
        <begin position="6"/>
        <end position="21"/>
    </location>
</feature>
<evidence type="ECO:0000313" key="7">
    <source>
        <dbReference type="EMBL" id="OSY40199.1"/>
    </source>
</evidence>
<name>A0A1Y2MYZ7_PSEAH</name>
<feature type="domain" description="Major facilitator superfamily (MFS) profile" evidence="6">
    <location>
        <begin position="1"/>
        <end position="143"/>
    </location>
</feature>
<feature type="transmembrane region" description="Helical" evidence="5">
    <location>
        <begin position="80"/>
        <end position="105"/>
    </location>
</feature>
<evidence type="ECO:0000256" key="3">
    <source>
        <dbReference type="ARBA" id="ARBA00022989"/>
    </source>
</evidence>
<dbReference type="STRING" id="2074.BG845_03022"/>
<dbReference type="EMBL" id="MIGB01000014">
    <property type="protein sequence ID" value="OSY40199.1"/>
    <property type="molecule type" value="Genomic_DNA"/>
</dbReference>
<evidence type="ECO:0000256" key="4">
    <source>
        <dbReference type="ARBA" id="ARBA00023136"/>
    </source>
</evidence>
<evidence type="ECO:0000259" key="6">
    <source>
        <dbReference type="PROSITE" id="PS50850"/>
    </source>
</evidence>
<gene>
    <name evidence="7" type="primary">ttuB_2</name>
    <name evidence="7" type="ORF">BG845_03022</name>
</gene>
<evidence type="ECO:0000313" key="8">
    <source>
        <dbReference type="Proteomes" id="UP000194360"/>
    </source>
</evidence>
<keyword evidence="3 5" id="KW-1133">Transmembrane helix</keyword>
<comment type="subcellular location">
    <subcellularLocation>
        <location evidence="1">Cell membrane</location>
        <topology evidence="1">Multi-pass membrane protein</topology>
    </subcellularLocation>
</comment>
<dbReference type="GO" id="GO:0005886">
    <property type="term" value="C:plasma membrane"/>
    <property type="evidence" value="ECO:0007669"/>
    <property type="project" value="UniProtKB-SubCell"/>
</dbReference>
<reference evidence="7 8" key="1">
    <citation type="submission" date="2016-09" db="EMBL/GenBank/DDBJ databases">
        <title>Pseudonocardia autotrophica DSM535, a candidate organism with high potential of specific P450 cytochromes.</title>
        <authorList>
            <person name="Grumaz C."/>
            <person name="Vainshtein Y."/>
            <person name="Kirstahler P."/>
            <person name="Sohn K."/>
        </authorList>
    </citation>
    <scope>NUCLEOTIDE SEQUENCE [LARGE SCALE GENOMIC DNA]</scope>
    <source>
        <strain evidence="7 8">DSM 535</strain>
    </source>
</reference>
<feature type="transmembrane region" description="Helical" evidence="5">
    <location>
        <begin position="53"/>
        <end position="73"/>
    </location>
</feature>
<accession>A0A1Y2MYZ7</accession>
<dbReference type="SUPFAM" id="SSF103473">
    <property type="entry name" value="MFS general substrate transporter"/>
    <property type="match status" value="1"/>
</dbReference>
<dbReference type="Proteomes" id="UP000194360">
    <property type="component" value="Unassembled WGS sequence"/>
</dbReference>
<dbReference type="PROSITE" id="PS50850">
    <property type="entry name" value="MFS"/>
    <property type="match status" value="1"/>
</dbReference>
<sequence length="151" mass="15243">MTFGPFLLGAIASYVWSRLALHGGLRPWRYALPASVAAVGVALAAFAGDSFPVLLAGVTLAAVGIYAAIPIFWSMVSASLTGAAAASGLALVNTVGSLGGFLAGYATGWLRDATGTYTTPFVVMAVSLAVSGLLAATAYRGHGRRVHPESG</sequence>
<evidence type="ECO:0000256" key="2">
    <source>
        <dbReference type="ARBA" id="ARBA00022692"/>
    </source>
</evidence>
<feature type="transmembrane region" description="Helical" evidence="5">
    <location>
        <begin position="117"/>
        <end position="139"/>
    </location>
</feature>
<dbReference type="InterPro" id="IPR036259">
    <property type="entry name" value="MFS_trans_sf"/>
</dbReference>
<feature type="transmembrane region" description="Helical" evidence="5">
    <location>
        <begin position="28"/>
        <end position="47"/>
    </location>
</feature>
<evidence type="ECO:0000256" key="5">
    <source>
        <dbReference type="SAM" id="Phobius"/>
    </source>
</evidence>
<dbReference type="GO" id="GO:0022857">
    <property type="term" value="F:transmembrane transporter activity"/>
    <property type="evidence" value="ECO:0007669"/>
    <property type="project" value="InterPro"/>
</dbReference>
<comment type="caution">
    <text evidence="7">The sequence shown here is derived from an EMBL/GenBank/DDBJ whole genome shotgun (WGS) entry which is preliminary data.</text>
</comment>
<keyword evidence="8" id="KW-1185">Reference proteome</keyword>
<evidence type="ECO:0000256" key="1">
    <source>
        <dbReference type="ARBA" id="ARBA00004651"/>
    </source>
</evidence>